<dbReference type="RefSeq" id="WP_070970281.1">
    <property type="nucleotide sequence ID" value="NZ_CP017603.1"/>
</dbReference>
<reference evidence="3 5" key="2">
    <citation type="submission" date="2017-03" db="EMBL/GenBank/DDBJ databases">
        <title>Complete sequence of Clostridium formicaceticum DSM 92.</title>
        <authorList>
            <person name="Poehlein A."/>
            <person name="Karl M."/>
            <person name="Bengelsdorf F.R."/>
            <person name="Duerre P."/>
            <person name="Daniel R."/>
        </authorList>
    </citation>
    <scope>NUCLEOTIDE SEQUENCE [LARGE SCALE GENOMIC DNA]</scope>
    <source>
        <strain evidence="3 5">DSM 92</strain>
    </source>
</reference>
<dbReference type="AlphaFoldDB" id="A0AAC9RLY5"/>
<reference evidence="2 4" key="1">
    <citation type="submission" date="2016-10" db="EMBL/GenBank/DDBJ databases">
        <title>Complete Genome Sequence of Acetogen Clostridium formicoaceticum ATCC 27076.</title>
        <authorList>
            <person name="Bao T."/>
            <person name="Cheng C."/>
            <person name="Zhao J."/>
            <person name="Yang S.-T."/>
            <person name="Wang J."/>
            <person name="Wang M."/>
        </authorList>
    </citation>
    <scope>NUCLEOTIDE SEQUENCE [LARGE SCALE GENOMIC DNA]</scope>
    <source>
        <strain evidence="2 4">ATCC 27076</strain>
    </source>
</reference>
<dbReference type="GO" id="GO:0003677">
    <property type="term" value="F:DNA binding"/>
    <property type="evidence" value="ECO:0007669"/>
    <property type="project" value="InterPro"/>
</dbReference>
<keyword evidence="4" id="KW-1185">Reference proteome</keyword>
<evidence type="ECO:0000313" key="2">
    <source>
        <dbReference type="EMBL" id="AOY77229.1"/>
    </source>
</evidence>
<name>A0AAC9RLY5_9CLOT</name>
<dbReference type="InterPro" id="IPR001387">
    <property type="entry name" value="Cro/C1-type_HTH"/>
</dbReference>
<evidence type="ECO:0000259" key="1">
    <source>
        <dbReference type="PROSITE" id="PS50943"/>
    </source>
</evidence>
<proteinExistence type="predicted"/>
<feature type="domain" description="HTH cro/C1-type" evidence="1">
    <location>
        <begin position="11"/>
        <end position="65"/>
    </location>
</feature>
<organism evidence="3 5">
    <name type="scientific">Clostridium formicaceticum</name>
    <dbReference type="NCBI Taxonomy" id="1497"/>
    <lineage>
        <taxon>Bacteria</taxon>
        <taxon>Bacillati</taxon>
        <taxon>Bacillota</taxon>
        <taxon>Clostridia</taxon>
        <taxon>Eubacteriales</taxon>
        <taxon>Clostridiaceae</taxon>
        <taxon>Clostridium</taxon>
    </lineage>
</organism>
<dbReference type="Pfam" id="PF01381">
    <property type="entry name" value="HTH_3"/>
    <property type="match status" value="1"/>
</dbReference>
<protein>
    <submittedName>
        <fullName evidence="3">Helix-turn-helix protein</fullName>
    </submittedName>
    <submittedName>
        <fullName evidence="2">Transcriptional regulator</fullName>
    </submittedName>
</protein>
<accession>A0AAC9RLY5</accession>
<evidence type="ECO:0000313" key="3">
    <source>
        <dbReference type="EMBL" id="ARE87760.1"/>
    </source>
</evidence>
<dbReference type="Proteomes" id="UP000177894">
    <property type="component" value="Chromosome"/>
</dbReference>
<dbReference type="Gene3D" id="1.10.260.40">
    <property type="entry name" value="lambda repressor-like DNA-binding domains"/>
    <property type="match status" value="1"/>
</dbReference>
<sequence>MIQERKVHENVELIRVAKGVTKKYIADKLGLSLQGYRHIGNGAVSLDVERLKIIADALGEDVKIFFKSELTDEVINRINNSIHNK</sequence>
<dbReference type="EMBL" id="CP017603">
    <property type="protein sequence ID" value="AOY77229.1"/>
    <property type="molecule type" value="Genomic_DNA"/>
</dbReference>
<dbReference type="EMBL" id="CP020559">
    <property type="protein sequence ID" value="ARE87760.1"/>
    <property type="molecule type" value="Genomic_DNA"/>
</dbReference>
<dbReference type="KEGG" id="cfm:BJL90_16055"/>
<dbReference type="InterPro" id="IPR010982">
    <property type="entry name" value="Lambda_DNA-bd_dom_sf"/>
</dbReference>
<dbReference type="Proteomes" id="UP000192478">
    <property type="component" value="Chromosome"/>
</dbReference>
<dbReference type="PROSITE" id="PS50943">
    <property type="entry name" value="HTH_CROC1"/>
    <property type="match status" value="1"/>
</dbReference>
<dbReference type="CDD" id="cd00093">
    <property type="entry name" value="HTH_XRE"/>
    <property type="match status" value="1"/>
</dbReference>
<dbReference type="SUPFAM" id="SSF47413">
    <property type="entry name" value="lambda repressor-like DNA-binding domains"/>
    <property type="match status" value="1"/>
</dbReference>
<evidence type="ECO:0000313" key="5">
    <source>
        <dbReference type="Proteomes" id="UP000192478"/>
    </source>
</evidence>
<gene>
    <name evidence="2" type="ORF">BJL90_16055</name>
    <name evidence="3" type="ORF">CLFO_21600</name>
</gene>
<dbReference type="SMART" id="SM00530">
    <property type="entry name" value="HTH_XRE"/>
    <property type="match status" value="1"/>
</dbReference>
<evidence type="ECO:0000313" key="4">
    <source>
        <dbReference type="Proteomes" id="UP000177894"/>
    </source>
</evidence>